<accession>A0ABQ5BPK4</accession>
<keyword evidence="2" id="KW-0808">Transferase</keyword>
<protein>
    <submittedName>
        <fullName evidence="2">Reverse transcriptase domain-containing protein</fullName>
    </submittedName>
</protein>
<evidence type="ECO:0000313" key="3">
    <source>
        <dbReference type="Proteomes" id="UP001151760"/>
    </source>
</evidence>
<dbReference type="EMBL" id="BQNB010013478">
    <property type="protein sequence ID" value="GJT16493.1"/>
    <property type="molecule type" value="Genomic_DNA"/>
</dbReference>
<reference evidence="2" key="2">
    <citation type="submission" date="2022-01" db="EMBL/GenBank/DDBJ databases">
        <authorList>
            <person name="Yamashiro T."/>
            <person name="Shiraishi A."/>
            <person name="Satake H."/>
            <person name="Nakayama K."/>
        </authorList>
    </citation>
    <scope>NUCLEOTIDE SEQUENCE</scope>
</reference>
<organism evidence="2 3">
    <name type="scientific">Tanacetum coccineum</name>
    <dbReference type="NCBI Taxonomy" id="301880"/>
    <lineage>
        <taxon>Eukaryota</taxon>
        <taxon>Viridiplantae</taxon>
        <taxon>Streptophyta</taxon>
        <taxon>Embryophyta</taxon>
        <taxon>Tracheophyta</taxon>
        <taxon>Spermatophyta</taxon>
        <taxon>Magnoliopsida</taxon>
        <taxon>eudicotyledons</taxon>
        <taxon>Gunneridae</taxon>
        <taxon>Pentapetalae</taxon>
        <taxon>asterids</taxon>
        <taxon>campanulids</taxon>
        <taxon>Asterales</taxon>
        <taxon>Asteraceae</taxon>
        <taxon>Asteroideae</taxon>
        <taxon>Anthemideae</taxon>
        <taxon>Anthemidinae</taxon>
        <taxon>Tanacetum</taxon>
    </lineage>
</organism>
<keyword evidence="2" id="KW-0695">RNA-directed DNA polymerase</keyword>
<comment type="caution">
    <text evidence="2">The sequence shown here is derived from an EMBL/GenBank/DDBJ whole genome shotgun (WGS) entry which is preliminary data.</text>
</comment>
<proteinExistence type="predicted"/>
<dbReference type="GO" id="GO:0003964">
    <property type="term" value="F:RNA-directed DNA polymerase activity"/>
    <property type="evidence" value="ECO:0007669"/>
    <property type="project" value="UniProtKB-KW"/>
</dbReference>
<keyword evidence="3" id="KW-1185">Reference proteome</keyword>
<gene>
    <name evidence="2" type="ORF">Tco_0875199</name>
</gene>
<dbReference type="Pfam" id="PF03732">
    <property type="entry name" value="Retrotrans_gag"/>
    <property type="match status" value="1"/>
</dbReference>
<name>A0ABQ5BPK4_9ASTR</name>
<keyword evidence="2" id="KW-0548">Nucleotidyltransferase</keyword>
<reference evidence="2" key="1">
    <citation type="journal article" date="2022" name="Int. J. Mol. Sci.">
        <title>Draft Genome of Tanacetum Coccineum: Genomic Comparison of Closely Related Tanacetum-Family Plants.</title>
        <authorList>
            <person name="Yamashiro T."/>
            <person name="Shiraishi A."/>
            <person name="Nakayama K."/>
            <person name="Satake H."/>
        </authorList>
    </citation>
    <scope>NUCLEOTIDE SEQUENCE</scope>
</reference>
<feature type="domain" description="Retrotransposon gag" evidence="1">
    <location>
        <begin position="18"/>
        <end position="77"/>
    </location>
</feature>
<dbReference type="InterPro" id="IPR005162">
    <property type="entry name" value="Retrotrans_gag_dom"/>
</dbReference>
<dbReference type="Proteomes" id="UP001151760">
    <property type="component" value="Unassembled WGS sequence"/>
</dbReference>
<evidence type="ECO:0000313" key="2">
    <source>
        <dbReference type="EMBL" id="GJT16493.1"/>
    </source>
</evidence>
<sequence length="160" mass="18277">METVFRISNCIVENQVKFSTCTLMGTALTWWNLHARTVTNEVAYAMTWSDLKKKMTTKYCRGMKSKKVEAELWEPKSTEGSDVVTYNMIPGASIVGDRMFLEEDRQLKGMSVGCPDQMLLSVWHRSKRTTAGVLLRWATELMDRRINTSLLETGGKQEEV</sequence>
<evidence type="ECO:0000259" key="1">
    <source>
        <dbReference type="Pfam" id="PF03732"/>
    </source>
</evidence>